<keyword evidence="3" id="KW-1185">Reference proteome</keyword>
<evidence type="ECO:0000256" key="1">
    <source>
        <dbReference type="SAM" id="SignalP"/>
    </source>
</evidence>
<dbReference type="EMBL" id="QGDC01000004">
    <property type="protein sequence ID" value="RCH55276.1"/>
    <property type="molecule type" value="Genomic_DNA"/>
</dbReference>
<evidence type="ECO:0008006" key="4">
    <source>
        <dbReference type="Google" id="ProtNLM"/>
    </source>
</evidence>
<protein>
    <recommendedName>
        <fullName evidence="4">DUF4136 domain-containing protein</fullName>
    </recommendedName>
</protein>
<evidence type="ECO:0000313" key="2">
    <source>
        <dbReference type="EMBL" id="RCH55276.1"/>
    </source>
</evidence>
<comment type="caution">
    <text evidence="2">The sequence shown here is derived from an EMBL/GenBank/DDBJ whole genome shotgun (WGS) entry which is preliminary data.</text>
</comment>
<feature type="chain" id="PRO_5016852066" description="DUF4136 domain-containing protein" evidence="1">
    <location>
        <begin position="22"/>
        <end position="207"/>
    </location>
</feature>
<dbReference type="OrthoDB" id="799509at2"/>
<organism evidence="2 3">
    <name type="scientific">Mucilaginibacter hurinus</name>
    <dbReference type="NCBI Taxonomy" id="2201324"/>
    <lineage>
        <taxon>Bacteria</taxon>
        <taxon>Pseudomonadati</taxon>
        <taxon>Bacteroidota</taxon>
        <taxon>Sphingobacteriia</taxon>
        <taxon>Sphingobacteriales</taxon>
        <taxon>Sphingobacteriaceae</taxon>
        <taxon>Mucilaginibacter</taxon>
    </lineage>
</organism>
<name>A0A367GQY3_9SPHI</name>
<dbReference type="AlphaFoldDB" id="A0A367GQY3"/>
<proteinExistence type="predicted"/>
<keyword evidence="1" id="KW-0732">Signal</keyword>
<reference evidence="2 3" key="1">
    <citation type="submission" date="2018-05" db="EMBL/GenBank/DDBJ databases">
        <title>Mucilaginibacter hurinus sp. nov., isolated from briquette warehouse soil.</title>
        <authorList>
            <person name="Choi L."/>
        </authorList>
    </citation>
    <scope>NUCLEOTIDE SEQUENCE [LARGE SCALE GENOMIC DNA]</scope>
    <source>
        <strain evidence="2 3">ZR32</strain>
    </source>
</reference>
<dbReference type="Proteomes" id="UP000253209">
    <property type="component" value="Unassembled WGS sequence"/>
</dbReference>
<accession>A0A367GQY3</accession>
<feature type="signal peptide" evidence="1">
    <location>
        <begin position="1"/>
        <end position="21"/>
    </location>
</feature>
<gene>
    <name evidence="2" type="ORF">DJ568_08825</name>
</gene>
<sequence>MRFIALLVPFIVIVFSSNTLAQGWKDGYYYDTTFTKVSGQIKSSEKFIWFKRDKKADKIKIPAYSMNSYVTGADSFIVSRMPEMADIPIIKVLIDNPVKLYTAKKTAKIGWGSVLAGVAIGVGSGVATGVTVMPSFGGGKDIYYLYGYGPESLQSLTRKNFIEVMSGIMSDKPEIVERIKDKRMNINNVHEWVEFYHKEKAAQPLPN</sequence>
<evidence type="ECO:0000313" key="3">
    <source>
        <dbReference type="Proteomes" id="UP000253209"/>
    </source>
</evidence>
<dbReference type="RefSeq" id="WP_114004898.1">
    <property type="nucleotide sequence ID" value="NZ_QGDC01000004.1"/>
</dbReference>